<dbReference type="Proteomes" id="UP000652691">
    <property type="component" value="Unassembled WGS sequence"/>
</dbReference>
<organism evidence="1 3">
    <name type="scientific">Acinetobacter courvalinii</name>
    <dbReference type="NCBI Taxonomy" id="280147"/>
    <lineage>
        <taxon>Bacteria</taxon>
        <taxon>Pseudomonadati</taxon>
        <taxon>Pseudomonadota</taxon>
        <taxon>Gammaproteobacteria</taxon>
        <taxon>Moraxellales</taxon>
        <taxon>Moraxellaceae</taxon>
        <taxon>Acinetobacter</taxon>
    </lineage>
</organism>
<evidence type="ECO:0008006" key="5">
    <source>
        <dbReference type="Google" id="ProtNLM"/>
    </source>
</evidence>
<dbReference type="GeneID" id="80103646"/>
<comment type="caution">
    <text evidence="1">The sequence shown here is derived from an EMBL/GenBank/DDBJ whole genome shotgun (WGS) entry which is preliminary data.</text>
</comment>
<sequence length="157" mass="18321">MNNNIVNDDTERNAISETLESFLVDRLKYSKKKTHFTIRELDGKTKCFTSFFAGRSSIGKPNEFYIRFGEHGYKKANSKYIIVARLSFHHRNKGHGTAFLKYLCLFGEKFGYEFLEIECPNSDCRAFMKKIGFKDQLYLPILELKQSIQTYEAQKST</sequence>
<dbReference type="RefSeq" id="WP_005285815.1">
    <property type="nucleotide sequence ID" value="NZ_BMDA01000001.1"/>
</dbReference>
<proteinExistence type="predicted"/>
<dbReference type="SUPFAM" id="SSF55729">
    <property type="entry name" value="Acyl-CoA N-acyltransferases (Nat)"/>
    <property type="match status" value="1"/>
</dbReference>
<protein>
    <recommendedName>
        <fullName evidence="5">N-acetyltransferase domain-containing protein</fullName>
    </recommendedName>
</protein>
<gene>
    <name evidence="1" type="ORF">F888_02240</name>
    <name evidence="2" type="ORF">GCM10007354_10740</name>
</gene>
<reference evidence="2 4" key="2">
    <citation type="journal article" date="2014" name="Int. J. Syst. Evol. Microbiol.">
        <title>Complete genome sequence of Corynebacterium casei LMG S-19264T (=DSM 44701T), isolated from a smear-ripened cheese.</title>
        <authorList>
            <consortium name="US DOE Joint Genome Institute (JGI-PGF)"/>
            <person name="Walter F."/>
            <person name="Albersmeier A."/>
            <person name="Kalinowski J."/>
            <person name="Ruckert C."/>
        </authorList>
    </citation>
    <scope>NUCLEOTIDE SEQUENCE [LARGE SCALE GENOMIC DNA]</scope>
    <source>
        <strain evidence="2 4">CCM 8635</strain>
    </source>
</reference>
<name>N9PTM9_9GAMM</name>
<keyword evidence="3" id="KW-1185">Reference proteome</keyword>
<dbReference type="EMBL" id="APSA01000007">
    <property type="protein sequence ID" value="ENX36904.1"/>
    <property type="molecule type" value="Genomic_DNA"/>
</dbReference>
<evidence type="ECO:0000313" key="3">
    <source>
        <dbReference type="Proteomes" id="UP000013200"/>
    </source>
</evidence>
<evidence type="ECO:0000313" key="2">
    <source>
        <dbReference type="EMBL" id="GGH30601.1"/>
    </source>
</evidence>
<reference evidence="1 3" key="1">
    <citation type="submission" date="2013-02" db="EMBL/GenBank/DDBJ databases">
        <title>The Genome Sequence of Acinetobacter sp. NIPH 3623.</title>
        <authorList>
            <consortium name="The Broad Institute Genome Sequencing Platform"/>
            <consortium name="The Broad Institute Genome Sequencing Center for Infectious Disease"/>
            <person name="Cerqueira G."/>
            <person name="Feldgarden M."/>
            <person name="Courvalin P."/>
            <person name="Perichon B."/>
            <person name="Grillot-Courvalin C."/>
            <person name="Clermont D."/>
            <person name="Rocha E."/>
            <person name="Yoon E.-J."/>
            <person name="Nemec A."/>
            <person name="Walker B."/>
            <person name="Young S.K."/>
            <person name="Zeng Q."/>
            <person name="Gargeya S."/>
            <person name="Fitzgerald M."/>
            <person name="Haas B."/>
            <person name="Abouelleil A."/>
            <person name="Alvarado L."/>
            <person name="Arachchi H.M."/>
            <person name="Berlin A.M."/>
            <person name="Chapman S.B."/>
            <person name="Dewar J."/>
            <person name="Goldberg J."/>
            <person name="Griggs A."/>
            <person name="Gujja S."/>
            <person name="Hansen M."/>
            <person name="Howarth C."/>
            <person name="Imamovic A."/>
            <person name="Larimer J."/>
            <person name="McCowan C."/>
            <person name="Murphy C."/>
            <person name="Neiman D."/>
            <person name="Pearson M."/>
            <person name="Priest M."/>
            <person name="Roberts A."/>
            <person name="Saif S."/>
            <person name="Shea T."/>
            <person name="Sisk P."/>
            <person name="Sykes S."/>
            <person name="Wortman J."/>
            <person name="Nusbaum C."/>
            <person name="Birren B."/>
        </authorList>
    </citation>
    <scope>NUCLEOTIDE SEQUENCE [LARGE SCALE GENOMIC DNA]</scope>
    <source>
        <strain evidence="1 3">NIPH 3623</strain>
    </source>
</reference>
<dbReference type="InterPro" id="IPR016181">
    <property type="entry name" value="Acyl_CoA_acyltransferase"/>
</dbReference>
<dbReference type="AlphaFoldDB" id="N9PTM9"/>
<evidence type="ECO:0000313" key="1">
    <source>
        <dbReference type="EMBL" id="ENX36904.1"/>
    </source>
</evidence>
<dbReference type="Proteomes" id="UP000013200">
    <property type="component" value="Unassembled WGS sequence"/>
</dbReference>
<reference evidence="2" key="3">
    <citation type="submission" date="2024-03" db="EMBL/GenBank/DDBJ databases">
        <authorList>
            <person name="Sun Q."/>
            <person name="Sedlacek I."/>
        </authorList>
    </citation>
    <scope>NUCLEOTIDE SEQUENCE</scope>
    <source>
        <strain evidence="2">CCM 8635</strain>
    </source>
</reference>
<accession>N9PTM9</accession>
<dbReference type="EMBL" id="BMDA01000001">
    <property type="protein sequence ID" value="GGH30601.1"/>
    <property type="molecule type" value="Genomic_DNA"/>
</dbReference>
<dbReference type="Gene3D" id="3.40.630.30">
    <property type="match status" value="1"/>
</dbReference>
<evidence type="ECO:0000313" key="4">
    <source>
        <dbReference type="Proteomes" id="UP000652691"/>
    </source>
</evidence>
<dbReference type="HOGENOM" id="CLU_143289_0_0_6"/>